<comment type="caution">
    <text evidence="1">The sequence shown here is derived from an EMBL/GenBank/DDBJ whole genome shotgun (WGS) entry which is preliminary data.</text>
</comment>
<dbReference type="Proteomes" id="UP000030428">
    <property type="component" value="Unassembled WGS sequence"/>
</dbReference>
<name>A0A0A6PCB8_9GAMM</name>
<dbReference type="EMBL" id="JSZA02000240">
    <property type="protein sequence ID" value="KHD08353.1"/>
    <property type="molecule type" value="Genomic_DNA"/>
</dbReference>
<reference evidence="1 2" key="1">
    <citation type="journal article" date="2016" name="Front. Microbiol.">
        <title>Single-Cell (Meta-)Genomics of a Dimorphic Candidatus Thiomargarita nelsonii Reveals Genomic Plasticity.</title>
        <authorList>
            <person name="Flood B.E."/>
            <person name="Fliss P."/>
            <person name="Jones D.S."/>
            <person name="Dick G.J."/>
            <person name="Jain S."/>
            <person name="Kaster A.K."/>
            <person name="Winkel M."/>
            <person name="Mussmann M."/>
            <person name="Bailey J."/>
        </authorList>
    </citation>
    <scope>NUCLEOTIDE SEQUENCE [LARGE SCALE GENOMIC DNA]</scope>
    <source>
        <strain evidence="1">Hydrate Ridge</strain>
    </source>
</reference>
<sequence>MIDFIGDLKIRGKIEESTKNQSLRVFVVKSTTNDRQQINHAIVQHFLFEGFIRCLPLVVLRRFEKWEVNIKKYI</sequence>
<keyword evidence="2" id="KW-1185">Reference proteome</keyword>
<gene>
    <name evidence="1" type="ORF">PN36_31100</name>
</gene>
<protein>
    <submittedName>
        <fullName evidence="1">Uncharacterized protein</fullName>
    </submittedName>
</protein>
<dbReference type="AlphaFoldDB" id="A0A0A6PCB8"/>
<accession>A0A0A6PCB8</accession>
<organism evidence="1 2">
    <name type="scientific">Candidatus Thiomargarita nelsonii</name>
    <dbReference type="NCBI Taxonomy" id="1003181"/>
    <lineage>
        <taxon>Bacteria</taxon>
        <taxon>Pseudomonadati</taxon>
        <taxon>Pseudomonadota</taxon>
        <taxon>Gammaproteobacteria</taxon>
        <taxon>Thiotrichales</taxon>
        <taxon>Thiotrichaceae</taxon>
        <taxon>Thiomargarita</taxon>
    </lineage>
</organism>
<evidence type="ECO:0000313" key="2">
    <source>
        <dbReference type="Proteomes" id="UP000030428"/>
    </source>
</evidence>
<proteinExistence type="predicted"/>
<evidence type="ECO:0000313" key="1">
    <source>
        <dbReference type="EMBL" id="KHD08353.1"/>
    </source>
</evidence>